<gene>
    <name evidence="5" type="ORF">D7M11_18630</name>
</gene>
<keyword evidence="1" id="KW-0805">Transcription regulation</keyword>
<dbReference type="InterPro" id="IPR018060">
    <property type="entry name" value="HTH_AraC"/>
</dbReference>
<evidence type="ECO:0000313" key="6">
    <source>
        <dbReference type="Proteomes" id="UP000282311"/>
    </source>
</evidence>
<proteinExistence type="predicted"/>
<sequence>MLTGMGGTPMIIRNFHYVVDDKKKSRIGGGTHPFYEILCIASGEMTLEFMNESFRSGSRTLFLIPDNVPHQLFKHSASASFWYLELDKGTGPLPGAASFPSVGEAVVWNRLQCGDEALASGPSELAGLIAATADSIVATMQSDSLTRNGELRERIVLLDVSKLFLQITAALQQRRLLIAASPEPEDENPNKQIVQDLMQYMENAYLHEVKLQMLASRAHMASSYLIRLFKTHTGTTPYQYLQDLRMNAAKSYLTNTSMTVKDIAETNGFPSIHYFSRQFKQKYGMSPSQWRQAQGAEPADTESD</sequence>
<dbReference type="EMBL" id="RBAH01000013">
    <property type="protein sequence ID" value="RKN81992.1"/>
    <property type="molecule type" value="Genomic_DNA"/>
</dbReference>
<dbReference type="InterPro" id="IPR003313">
    <property type="entry name" value="AraC-bd"/>
</dbReference>
<dbReference type="InterPro" id="IPR009057">
    <property type="entry name" value="Homeodomain-like_sf"/>
</dbReference>
<protein>
    <submittedName>
        <fullName evidence="5">AraC family transcriptional regulator</fullName>
    </submittedName>
</protein>
<keyword evidence="2" id="KW-0238">DNA-binding</keyword>
<accession>A0A3B0C7K2</accession>
<organism evidence="5 6">
    <name type="scientific">Paenibacillus ginsengarvi</name>
    <dbReference type="NCBI Taxonomy" id="400777"/>
    <lineage>
        <taxon>Bacteria</taxon>
        <taxon>Bacillati</taxon>
        <taxon>Bacillota</taxon>
        <taxon>Bacilli</taxon>
        <taxon>Bacillales</taxon>
        <taxon>Paenibacillaceae</taxon>
        <taxon>Paenibacillus</taxon>
    </lineage>
</organism>
<evidence type="ECO:0000259" key="4">
    <source>
        <dbReference type="PROSITE" id="PS01124"/>
    </source>
</evidence>
<dbReference type="Gene3D" id="1.10.10.60">
    <property type="entry name" value="Homeodomain-like"/>
    <property type="match status" value="2"/>
</dbReference>
<evidence type="ECO:0000256" key="1">
    <source>
        <dbReference type="ARBA" id="ARBA00023015"/>
    </source>
</evidence>
<dbReference type="AlphaFoldDB" id="A0A3B0C7K2"/>
<keyword evidence="6" id="KW-1185">Reference proteome</keyword>
<dbReference type="Proteomes" id="UP000282311">
    <property type="component" value="Unassembled WGS sequence"/>
</dbReference>
<dbReference type="PROSITE" id="PS01124">
    <property type="entry name" value="HTH_ARAC_FAMILY_2"/>
    <property type="match status" value="1"/>
</dbReference>
<evidence type="ECO:0000313" key="5">
    <source>
        <dbReference type="EMBL" id="RKN81992.1"/>
    </source>
</evidence>
<dbReference type="GO" id="GO:0043565">
    <property type="term" value="F:sequence-specific DNA binding"/>
    <property type="evidence" value="ECO:0007669"/>
    <property type="project" value="InterPro"/>
</dbReference>
<dbReference type="SUPFAM" id="SSF46689">
    <property type="entry name" value="Homeodomain-like"/>
    <property type="match status" value="2"/>
</dbReference>
<dbReference type="InterPro" id="IPR020449">
    <property type="entry name" value="Tscrpt_reg_AraC-type_HTH"/>
</dbReference>
<dbReference type="Pfam" id="PF02311">
    <property type="entry name" value="AraC_binding"/>
    <property type="match status" value="1"/>
</dbReference>
<evidence type="ECO:0000256" key="2">
    <source>
        <dbReference type="ARBA" id="ARBA00023125"/>
    </source>
</evidence>
<evidence type="ECO:0000256" key="3">
    <source>
        <dbReference type="ARBA" id="ARBA00023163"/>
    </source>
</evidence>
<dbReference type="Pfam" id="PF12833">
    <property type="entry name" value="HTH_18"/>
    <property type="match status" value="1"/>
</dbReference>
<keyword evidence="3" id="KW-0804">Transcription</keyword>
<comment type="caution">
    <text evidence="5">The sequence shown here is derived from an EMBL/GenBank/DDBJ whole genome shotgun (WGS) entry which is preliminary data.</text>
</comment>
<dbReference type="PROSITE" id="PS00041">
    <property type="entry name" value="HTH_ARAC_FAMILY_1"/>
    <property type="match status" value="1"/>
</dbReference>
<dbReference type="PRINTS" id="PR00032">
    <property type="entry name" value="HTHARAC"/>
</dbReference>
<dbReference type="GO" id="GO:0003700">
    <property type="term" value="F:DNA-binding transcription factor activity"/>
    <property type="evidence" value="ECO:0007669"/>
    <property type="project" value="InterPro"/>
</dbReference>
<dbReference type="SMART" id="SM00342">
    <property type="entry name" value="HTH_ARAC"/>
    <property type="match status" value="1"/>
</dbReference>
<dbReference type="PANTHER" id="PTHR43280:SF2">
    <property type="entry name" value="HTH-TYPE TRANSCRIPTIONAL REGULATOR EXSA"/>
    <property type="match status" value="1"/>
</dbReference>
<dbReference type="InterPro" id="IPR018062">
    <property type="entry name" value="HTH_AraC-typ_CS"/>
</dbReference>
<dbReference type="PANTHER" id="PTHR43280">
    <property type="entry name" value="ARAC-FAMILY TRANSCRIPTIONAL REGULATOR"/>
    <property type="match status" value="1"/>
</dbReference>
<reference evidence="5 6" key="1">
    <citation type="journal article" date="2007" name="Int. J. Syst. Evol. Microbiol.">
        <title>Paenibacillus ginsengarvi sp. nov., isolated from soil from ginseng cultivation.</title>
        <authorList>
            <person name="Yoon M.H."/>
            <person name="Ten L.N."/>
            <person name="Im W.T."/>
        </authorList>
    </citation>
    <scope>NUCLEOTIDE SEQUENCE [LARGE SCALE GENOMIC DNA]</scope>
    <source>
        <strain evidence="5 6">KCTC 13059</strain>
    </source>
</reference>
<name>A0A3B0C7K2_9BACL</name>
<feature type="domain" description="HTH araC/xylS-type" evidence="4">
    <location>
        <begin position="195"/>
        <end position="293"/>
    </location>
</feature>